<dbReference type="HAMAP" id="MF_01522">
    <property type="entry name" value="Kup"/>
    <property type="match status" value="1"/>
</dbReference>
<comment type="caution">
    <text evidence="15">The sequence shown here is derived from an EMBL/GenBank/DDBJ whole genome shotgun (WGS) entry which is preliminary data.</text>
</comment>
<feature type="transmembrane region" description="Helical" evidence="12">
    <location>
        <begin position="394"/>
        <end position="415"/>
    </location>
</feature>
<feature type="transmembrane region" description="Helical" evidence="12">
    <location>
        <begin position="47"/>
        <end position="70"/>
    </location>
</feature>
<comment type="catalytic activity">
    <reaction evidence="12">
        <text>K(+)(in) + H(+)(in) = K(+)(out) + H(+)(out)</text>
        <dbReference type="Rhea" id="RHEA:28490"/>
        <dbReference type="ChEBI" id="CHEBI:15378"/>
        <dbReference type="ChEBI" id="CHEBI:29103"/>
    </reaction>
</comment>
<dbReference type="InterPro" id="IPR053952">
    <property type="entry name" value="K_trans_C"/>
</dbReference>
<dbReference type="PANTHER" id="PTHR30540:SF79">
    <property type="entry name" value="LOW AFFINITY POTASSIUM TRANSPORT SYSTEM PROTEIN KUP"/>
    <property type="match status" value="1"/>
</dbReference>
<evidence type="ECO:0000256" key="12">
    <source>
        <dbReference type="HAMAP-Rule" id="MF_01522"/>
    </source>
</evidence>
<dbReference type="InterPro" id="IPR003855">
    <property type="entry name" value="K+_transporter"/>
</dbReference>
<dbReference type="AlphaFoldDB" id="V8G8K5"/>
<dbReference type="PATRIC" id="fig|1414851.3.peg.860"/>
<dbReference type="OrthoDB" id="9805577at2"/>
<evidence type="ECO:0000256" key="5">
    <source>
        <dbReference type="ARBA" id="ARBA00022538"/>
    </source>
</evidence>
<keyword evidence="4 12" id="KW-1003">Cell membrane</keyword>
<evidence type="ECO:0000256" key="8">
    <source>
        <dbReference type="ARBA" id="ARBA00022958"/>
    </source>
</evidence>
<dbReference type="Pfam" id="PF02705">
    <property type="entry name" value="K_trans"/>
    <property type="match status" value="1"/>
</dbReference>
<reference evidence="15 16" key="1">
    <citation type="submission" date="2013-11" db="EMBL/GenBank/DDBJ databases">
        <title>Genomic analysis of Pelistega sp. HM-7.</title>
        <authorList>
            <person name="Kumbhare S.V."/>
            <person name="Shetty S.A."/>
            <person name="Sharma O."/>
            <person name="Dhotre D.P."/>
        </authorList>
    </citation>
    <scope>NUCLEOTIDE SEQUENCE [LARGE SCALE GENOMIC DNA]</scope>
    <source>
        <strain evidence="15 16">HM-7</strain>
    </source>
</reference>
<proteinExistence type="inferred from homology"/>
<feature type="transmembrane region" description="Helical" evidence="12">
    <location>
        <begin position="171"/>
        <end position="191"/>
    </location>
</feature>
<dbReference type="Pfam" id="PF22776">
    <property type="entry name" value="K_trans_C"/>
    <property type="match status" value="1"/>
</dbReference>
<keyword evidence="5 12" id="KW-0633">Potassium transport</keyword>
<dbReference type="EMBL" id="AYSV01000066">
    <property type="protein sequence ID" value="ETD72441.1"/>
    <property type="molecule type" value="Genomic_DNA"/>
</dbReference>
<comment type="similarity">
    <text evidence="2 12">Belongs to the HAK/KUP transporter (TC 2.A.72) family.</text>
</comment>
<keyword evidence="16" id="KW-1185">Reference proteome</keyword>
<dbReference type="GO" id="GO:0005886">
    <property type="term" value="C:plasma membrane"/>
    <property type="evidence" value="ECO:0007669"/>
    <property type="project" value="UniProtKB-SubCell"/>
</dbReference>
<evidence type="ECO:0000256" key="3">
    <source>
        <dbReference type="ARBA" id="ARBA00022448"/>
    </source>
</evidence>
<evidence type="ECO:0000259" key="13">
    <source>
        <dbReference type="Pfam" id="PF02705"/>
    </source>
</evidence>
<name>V8G8K5_9BURK</name>
<evidence type="ECO:0000313" key="16">
    <source>
        <dbReference type="Proteomes" id="UP000018766"/>
    </source>
</evidence>
<evidence type="ECO:0000256" key="10">
    <source>
        <dbReference type="ARBA" id="ARBA00023065"/>
    </source>
</evidence>
<feature type="transmembrane region" description="Helical" evidence="12">
    <location>
        <begin position="339"/>
        <end position="359"/>
    </location>
</feature>
<protein>
    <recommendedName>
        <fullName evidence="12">Probable potassium transport system protein Kup</fullName>
    </recommendedName>
</protein>
<feature type="transmembrane region" description="Helical" evidence="12">
    <location>
        <begin position="289"/>
        <end position="318"/>
    </location>
</feature>
<feature type="domain" description="K+ potassium transporter C-terminal" evidence="14">
    <location>
        <begin position="534"/>
        <end position="682"/>
    </location>
</feature>
<organism evidence="15 16">
    <name type="scientific">Pelistega indica</name>
    <dbReference type="NCBI Taxonomy" id="1414851"/>
    <lineage>
        <taxon>Bacteria</taxon>
        <taxon>Pseudomonadati</taxon>
        <taxon>Pseudomonadota</taxon>
        <taxon>Betaproteobacteria</taxon>
        <taxon>Burkholderiales</taxon>
        <taxon>Alcaligenaceae</taxon>
        <taxon>Pelistega</taxon>
    </lineage>
</organism>
<keyword evidence="6 12" id="KW-0812">Transmembrane</keyword>
<evidence type="ECO:0000256" key="11">
    <source>
        <dbReference type="ARBA" id="ARBA00023136"/>
    </source>
</evidence>
<evidence type="ECO:0000256" key="1">
    <source>
        <dbReference type="ARBA" id="ARBA00004141"/>
    </source>
</evidence>
<accession>V8G8K5</accession>
<feature type="transmembrane region" description="Helical" evidence="12">
    <location>
        <begin position="365"/>
        <end position="387"/>
    </location>
</feature>
<feature type="domain" description="K+ potassium transporter integral membrane" evidence="13">
    <location>
        <begin position="13"/>
        <end position="465"/>
    </location>
</feature>
<comment type="function">
    <text evidence="12">Transport of potassium into the cell. Likely operates as a K(+):H(+) symporter.</text>
</comment>
<feature type="transmembrane region" description="Helical" evidence="12">
    <location>
        <begin position="215"/>
        <end position="235"/>
    </location>
</feature>
<keyword evidence="10 12" id="KW-0406">Ion transport</keyword>
<comment type="subcellular location">
    <subcellularLocation>
        <location evidence="12">Cell membrane</location>
        <topology evidence="12">Multi-pass membrane protein</topology>
    </subcellularLocation>
    <subcellularLocation>
        <location evidence="1">Membrane</location>
        <topology evidence="1">Multi-pass membrane protein</topology>
    </subcellularLocation>
</comment>
<dbReference type="InterPro" id="IPR053951">
    <property type="entry name" value="K_trans_N"/>
</dbReference>
<dbReference type="GO" id="GO:0015079">
    <property type="term" value="F:potassium ion transmembrane transporter activity"/>
    <property type="evidence" value="ECO:0007669"/>
    <property type="project" value="UniProtKB-UniRule"/>
</dbReference>
<gene>
    <name evidence="12" type="primary">kup</name>
    <name evidence="15" type="ORF">V757_04270</name>
</gene>
<keyword evidence="11 12" id="KW-0472">Membrane</keyword>
<keyword evidence="8 12" id="KW-0630">Potassium</keyword>
<feature type="transmembrane region" description="Helical" evidence="12">
    <location>
        <begin position="141"/>
        <end position="159"/>
    </location>
</feature>
<sequence>MKKSATISSSFGLTLGAIGVVYGDIGTSVLYAVKEVFITGHVAFNTQNIYGILSLFTWTITFIVSLKYIVLVLRADNNGEGGLIAMLALALNGVKNRPNLHSIILLVGIFGTCLFYGDGVITPAISVLSAVEGLTVFSPELHEVVIPLTLTILFSLFFVQKFGTKGIGKFFGPIMLVWFILIAALGIYHILSHVEILYALNPIYAISFIHHNPSLSFILLGAIVLCVTGAEALYADMGHFGKQPIRLAWFTIVMPALILNYFGQGAFLLNHPEASINPFFLMIPHSLRIPMIVMATLATVIASQALISGSFSITKQVIQLGLLPRMRVFYTNIKETGQIYIPMINWGLFLTICFAVIMFKTSNALAAAYGIAVCTDMLITTTLTYFVVRYVWNYSIYICFGVTGLFFIVDLLFWSSNLLKLFHGGWFPILLGTSMFIMMVTWRDGQQLVHRAHVTTKVDLKQFLDQLFNSFTAKRLQKVLNDTETKIQLLGTPPESAMHENFLELQSQHLALQEKLDCHTDYHTLFNNIQLIDGVAVFLVAEEDIVPIALKQNLKHNKCLHRTNLFVTVQMHEIPWIGQHKRANVTYLGHNCWKVVLNFGFKNDIDIPEALQNIQSFNFELKPSELSYYLSNETVIASEHVEGIALWREKLFAHMHRNAGAAAEFLKLPSNNVVEMRAKVEI</sequence>
<dbReference type="GO" id="GO:0015293">
    <property type="term" value="F:symporter activity"/>
    <property type="evidence" value="ECO:0007669"/>
    <property type="project" value="UniProtKB-UniRule"/>
</dbReference>
<dbReference type="PANTHER" id="PTHR30540">
    <property type="entry name" value="OSMOTIC STRESS POTASSIUM TRANSPORTER"/>
    <property type="match status" value="1"/>
</dbReference>
<dbReference type="Proteomes" id="UP000018766">
    <property type="component" value="Unassembled WGS sequence"/>
</dbReference>
<evidence type="ECO:0000313" key="15">
    <source>
        <dbReference type="EMBL" id="ETD72441.1"/>
    </source>
</evidence>
<evidence type="ECO:0000256" key="7">
    <source>
        <dbReference type="ARBA" id="ARBA00022847"/>
    </source>
</evidence>
<evidence type="ECO:0000259" key="14">
    <source>
        <dbReference type="Pfam" id="PF22776"/>
    </source>
</evidence>
<evidence type="ECO:0000256" key="9">
    <source>
        <dbReference type="ARBA" id="ARBA00022989"/>
    </source>
</evidence>
<evidence type="ECO:0000256" key="4">
    <source>
        <dbReference type="ARBA" id="ARBA00022475"/>
    </source>
</evidence>
<feature type="transmembrane region" description="Helical" evidence="12">
    <location>
        <begin position="421"/>
        <end position="442"/>
    </location>
</feature>
<feature type="transmembrane region" description="Helical" evidence="12">
    <location>
        <begin position="103"/>
        <end position="129"/>
    </location>
</feature>
<feature type="transmembrane region" description="Helical" evidence="12">
    <location>
        <begin position="247"/>
        <end position="269"/>
    </location>
</feature>
<keyword evidence="9 12" id="KW-1133">Transmembrane helix</keyword>
<evidence type="ECO:0000256" key="2">
    <source>
        <dbReference type="ARBA" id="ARBA00007019"/>
    </source>
</evidence>
<evidence type="ECO:0000256" key="6">
    <source>
        <dbReference type="ARBA" id="ARBA00022692"/>
    </source>
</evidence>
<keyword evidence="3 12" id="KW-0813">Transport</keyword>
<dbReference type="InterPro" id="IPR023051">
    <property type="entry name" value="Kup"/>
</dbReference>
<keyword evidence="7 12" id="KW-0769">Symport</keyword>